<evidence type="ECO:0000256" key="2">
    <source>
        <dbReference type="ARBA" id="ARBA00023315"/>
    </source>
</evidence>
<reference evidence="4 5" key="1">
    <citation type="submission" date="2016-10" db="EMBL/GenBank/DDBJ databases">
        <authorList>
            <person name="de Groot N.N."/>
        </authorList>
    </citation>
    <scope>NUCLEOTIDE SEQUENCE [LARGE SCALE GENOMIC DNA]</scope>
    <source>
        <strain evidence="4 5">DSM 43794</strain>
    </source>
</reference>
<dbReference type="Gene3D" id="3.40.630.30">
    <property type="match status" value="1"/>
</dbReference>
<keyword evidence="1" id="KW-0808">Transferase</keyword>
<feature type="domain" description="N-acetyltransferase" evidence="3">
    <location>
        <begin position="3"/>
        <end position="159"/>
    </location>
</feature>
<dbReference type="STRING" id="35622.SAMN04489764_3752"/>
<dbReference type="EMBL" id="FNKK01000002">
    <property type="protein sequence ID" value="SDR15459.1"/>
    <property type="molecule type" value="Genomic_DNA"/>
</dbReference>
<dbReference type="AlphaFoldDB" id="A0A1H1GQN2"/>
<name>A0A1H1GQN2_9ACTN</name>
<dbReference type="RefSeq" id="WP_093264235.1">
    <property type="nucleotide sequence ID" value="NZ_FNKK01000002.1"/>
</dbReference>
<dbReference type="InterPro" id="IPR050832">
    <property type="entry name" value="Bact_Acetyltransf"/>
</dbReference>
<dbReference type="CDD" id="cd04301">
    <property type="entry name" value="NAT_SF"/>
    <property type="match status" value="1"/>
</dbReference>
<evidence type="ECO:0000259" key="3">
    <source>
        <dbReference type="PROSITE" id="PS51186"/>
    </source>
</evidence>
<evidence type="ECO:0000256" key="1">
    <source>
        <dbReference type="ARBA" id="ARBA00022679"/>
    </source>
</evidence>
<proteinExistence type="predicted"/>
<dbReference type="InterPro" id="IPR016181">
    <property type="entry name" value="Acyl_CoA_acyltransferase"/>
</dbReference>
<dbReference type="Proteomes" id="UP000217103">
    <property type="component" value="Unassembled WGS sequence"/>
</dbReference>
<accession>A0A1H1GQN2</accession>
<keyword evidence="2" id="KW-0012">Acyltransferase</keyword>
<sequence>MTITIRRATLADLPALLELYLQLHPDDPRPPAETARRVWARMEAQEGRTVLVAVADGPADGTPGEEVVAGTADCTVMANLTRGGRPYLLVENVVVDRAFRRRGVGRRLMAAAADLGRAAGCYKVQLTAADTEEAHAFYEACGFRHRSRSYKLYLDSDRG</sequence>
<gene>
    <name evidence="4" type="ORF">SAMN04489764_3752</name>
</gene>
<keyword evidence="4" id="KW-0689">Ribosomal protein</keyword>
<dbReference type="OrthoDB" id="9805924at2"/>
<dbReference type="PROSITE" id="PS51186">
    <property type="entry name" value="GNAT"/>
    <property type="match status" value="1"/>
</dbReference>
<dbReference type="SUPFAM" id="SSF55729">
    <property type="entry name" value="Acyl-CoA N-acyltransferases (Nat)"/>
    <property type="match status" value="1"/>
</dbReference>
<dbReference type="Pfam" id="PF00583">
    <property type="entry name" value="Acetyltransf_1"/>
    <property type="match status" value="1"/>
</dbReference>
<evidence type="ECO:0000313" key="5">
    <source>
        <dbReference type="Proteomes" id="UP000217103"/>
    </source>
</evidence>
<dbReference type="InterPro" id="IPR000182">
    <property type="entry name" value="GNAT_dom"/>
</dbReference>
<organism evidence="4 5">
    <name type="scientific">Thermostaphylospora chromogena</name>
    <dbReference type="NCBI Taxonomy" id="35622"/>
    <lineage>
        <taxon>Bacteria</taxon>
        <taxon>Bacillati</taxon>
        <taxon>Actinomycetota</taxon>
        <taxon>Actinomycetes</taxon>
        <taxon>Streptosporangiales</taxon>
        <taxon>Thermomonosporaceae</taxon>
        <taxon>Thermostaphylospora</taxon>
    </lineage>
</organism>
<dbReference type="PANTHER" id="PTHR43877">
    <property type="entry name" value="AMINOALKYLPHOSPHONATE N-ACETYLTRANSFERASE-RELATED-RELATED"/>
    <property type="match status" value="1"/>
</dbReference>
<keyword evidence="4" id="KW-0687">Ribonucleoprotein</keyword>
<dbReference type="GO" id="GO:0005840">
    <property type="term" value="C:ribosome"/>
    <property type="evidence" value="ECO:0007669"/>
    <property type="project" value="UniProtKB-KW"/>
</dbReference>
<evidence type="ECO:0000313" key="4">
    <source>
        <dbReference type="EMBL" id="SDR15459.1"/>
    </source>
</evidence>
<dbReference type="GO" id="GO:0016747">
    <property type="term" value="F:acyltransferase activity, transferring groups other than amino-acyl groups"/>
    <property type="evidence" value="ECO:0007669"/>
    <property type="project" value="InterPro"/>
</dbReference>
<keyword evidence="5" id="KW-1185">Reference proteome</keyword>
<protein>
    <submittedName>
        <fullName evidence="4">Ribosomal protein S18 acetylase RimI</fullName>
    </submittedName>
</protein>